<name>C0EGK9_9FIRM</name>
<organism evidence="1 2">
    <name type="scientific">[Clostridium] methylpentosum DSM 5476</name>
    <dbReference type="NCBI Taxonomy" id="537013"/>
    <lineage>
        <taxon>Bacteria</taxon>
        <taxon>Bacillati</taxon>
        <taxon>Bacillota</taxon>
        <taxon>Clostridia</taxon>
        <taxon>Eubacteriales</taxon>
        <taxon>Oscillospiraceae</taxon>
        <taxon>Oscillospiraceae incertae sedis</taxon>
    </lineage>
</organism>
<reference evidence="1 2" key="2">
    <citation type="submission" date="2009-02" db="EMBL/GenBank/DDBJ databases">
        <title>Draft genome sequence of Clostridium methylpentosum (DSM 5476).</title>
        <authorList>
            <person name="Sudarsanam P."/>
            <person name="Ley R."/>
            <person name="Guruge J."/>
            <person name="Turnbaugh P.J."/>
            <person name="Mahowald M."/>
            <person name="Liep D."/>
            <person name="Gordon J."/>
        </authorList>
    </citation>
    <scope>NUCLEOTIDE SEQUENCE [LARGE SCALE GENOMIC DNA]</scope>
    <source>
        <strain evidence="1 2">DSM 5476</strain>
    </source>
</reference>
<reference evidence="1 2" key="1">
    <citation type="submission" date="2009-01" db="EMBL/GenBank/DDBJ databases">
        <authorList>
            <person name="Fulton L."/>
            <person name="Clifton S."/>
            <person name="Fulton B."/>
            <person name="Xu J."/>
            <person name="Minx P."/>
            <person name="Pepin K.H."/>
            <person name="Johnson M."/>
            <person name="Bhonagiri V."/>
            <person name="Nash W.E."/>
            <person name="Mardis E.R."/>
            <person name="Wilson R.K."/>
        </authorList>
    </citation>
    <scope>NUCLEOTIDE SEQUENCE [LARGE SCALE GENOMIC DNA]</scope>
    <source>
        <strain evidence="1 2">DSM 5476</strain>
    </source>
</reference>
<proteinExistence type="predicted"/>
<accession>C0EGK9</accession>
<keyword evidence="2" id="KW-1185">Reference proteome</keyword>
<evidence type="ECO:0000313" key="2">
    <source>
        <dbReference type="Proteomes" id="UP000003340"/>
    </source>
</evidence>
<protein>
    <submittedName>
        <fullName evidence="1">Uncharacterized protein</fullName>
    </submittedName>
</protein>
<comment type="caution">
    <text evidence="1">The sequence shown here is derived from an EMBL/GenBank/DDBJ whole genome shotgun (WGS) entry which is preliminary data.</text>
</comment>
<gene>
    <name evidence="1" type="ORF">CLOSTMETH_03002</name>
</gene>
<evidence type="ECO:0000313" key="1">
    <source>
        <dbReference type="EMBL" id="EEG29412.1"/>
    </source>
</evidence>
<sequence>MESPDKKSVKTYVGSGSNCRVFHVNSRSQARGENEVKVKIQ</sequence>
<dbReference type="AlphaFoldDB" id="C0EGK9"/>
<dbReference type="HOGENOM" id="CLU_3268130_0_0_9"/>
<dbReference type="Proteomes" id="UP000003340">
    <property type="component" value="Unassembled WGS sequence"/>
</dbReference>
<dbReference type="STRING" id="537013.CLOSTMETH_03002"/>
<dbReference type="EMBL" id="ACEC01000103">
    <property type="protein sequence ID" value="EEG29412.1"/>
    <property type="molecule type" value="Genomic_DNA"/>
</dbReference>